<evidence type="ECO:0000313" key="3">
    <source>
        <dbReference type="Proteomes" id="UP000636891"/>
    </source>
</evidence>
<proteinExistence type="predicted"/>
<reference evidence="2 3" key="1">
    <citation type="submission" date="2020-08" db="EMBL/GenBank/DDBJ databases">
        <title>Genome public.</title>
        <authorList>
            <person name="Liu C."/>
            <person name="Sun Q."/>
        </authorList>
    </citation>
    <scope>NUCLEOTIDE SEQUENCE [LARGE SCALE GENOMIC DNA]</scope>
    <source>
        <strain evidence="2 3">New-7</strain>
    </source>
</reference>
<gene>
    <name evidence="2" type="ORF">H8S08_01075</name>
</gene>
<evidence type="ECO:0000313" key="2">
    <source>
        <dbReference type="EMBL" id="MBC5615611.1"/>
    </source>
</evidence>
<dbReference type="InterPro" id="IPR038179">
    <property type="entry name" value="NigD-like_N_sf"/>
</dbReference>
<feature type="domain" description="NigD-like C-terminal" evidence="1">
    <location>
        <begin position="111"/>
        <end position="214"/>
    </location>
</feature>
<keyword evidence="3" id="KW-1185">Reference proteome</keyword>
<dbReference type="EMBL" id="JACOOK010000001">
    <property type="protein sequence ID" value="MBC5615611.1"/>
    <property type="molecule type" value="Genomic_DNA"/>
</dbReference>
<dbReference type="PROSITE" id="PS51257">
    <property type="entry name" value="PROKAR_LIPOPROTEIN"/>
    <property type="match status" value="1"/>
</dbReference>
<sequence length="251" mass="28129">MNKFLKITMLAAIPLWGLTSCLDDNKYAYFHPNESWGTIVGTPENFKIETDNGNTLRVTENLDPSFPVEDSLRVVATFTPLEQTGENSFDIRVNAMKKLLTKMPVYLSELTPDEIDSLGTDPIDIENAWFGAGEYLNIEFIIFVNDPQKAHFLNLVVDEEKSTPEEVFVTLRHNAFKDETRQKGWGRVSFDIAGLVPAGKDQIKVTLQWTGYSGVPDSASGIFKLREQNSSFSVTRPAGSNDVRTKSVTIR</sequence>
<dbReference type="Gene3D" id="2.60.40.2370">
    <property type="entry name" value="NigD-like, C-terminal beta sandwich domain"/>
    <property type="match status" value="1"/>
</dbReference>
<dbReference type="Gene3D" id="2.40.50.500">
    <property type="entry name" value="NigD-like N-terminal OB domain"/>
    <property type="match status" value="1"/>
</dbReference>
<protein>
    <submittedName>
        <fullName evidence="2">NigD-like N-terminal domain-containing protein</fullName>
    </submittedName>
</protein>
<name>A0ABR7CIX2_9BACT</name>
<dbReference type="RefSeq" id="WP_118656474.1">
    <property type="nucleotide sequence ID" value="NZ_JACOOK010000001.1"/>
</dbReference>
<accession>A0ABR7CIX2</accession>
<dbReference type="InterPro" id="IPR038143">
    <property type="entry name" value="NigD-like_C_dom_sf"/>
</dbReference>
<dbReference type="InterPro" id="IPR035376">
    <property type="entry name" value="NigD_C"/>
</dbReference>
<dbReference type="Proteomes" id="UP000636891">
    <property type="component" value="Unassembled WGS sequence"/>
</dbReference>
<organism evidence="2 3">
    <name type="scientific">Alistipes hominis</name>
    <dbReference type="NCBI Taxonomy" id="2763015"/>
    <lineage>
        <taxon>Bacteria</taxon>
        <taxon>Pseudomonadati</taxon>
        <taxon>Bacteroidota</taxon>
        <taxon>Bacteroidia</taxon>
        <taxon>Bacteroidales</taxon>
        <taxon>Rikenellaceae</taxon>
        <taxon>Alistipes</taxon>
    </lineage>
</organism>
<dbReference type="Pfam" id="PF17415">
    <property type="entry name" value="NigD_C"/>
    <property type="match status" value="1"/>
</dbReference>
<comment type="caution">
    <text evidence="2">The sequence shown here is derived from an EMBL/GenBank/DDBJ whole genome shotgun (WGS) entry which is preliminary data.</text>
</comment>
<evidence type="ECO:0000259" key="1">
    <source>
        <dbReference type="Pfam" id="PF17415"/>
    </source>
</evidence>